<dbReference type="InterPro" id="IPR006129">
    <property type="entry name" value="AdhesinB"/>
</dbReference>
<dbReference type="OrthoDB" id="9793396at2"/>
<dbReference type="PANTHER" id="PTHR42953">
    <property type="entry name" value="HIGH-AFFINITY ZINC UPTAKE SYSTEM PROTEIN ZNUA-RELATED"/>
    <property type="match status" value="1"/>
</dbReference>
<dbReference type="GO" id="GO:0030313">
    <property type="term" value="C:cell envelope"/>
    <property type="evidence" value="ECO:0007669"/>
    <property type="project" value="UniProtKB-SubCell"/>
</dbReference>
<proteinExistence type="inferred from homology"/>
<dbReference type="GO" id="GO:0030001">
    <property type="term" value="P:metal ion transport"/>
    <property type="evidence" value="ECO:0007669"/>
    <property type="project" value="InterPro"/>
</dbReference>
<keyword evidence="3 6" id="KW-0813">Transport</keyword>
<dbReference type="AlphaFoldDB" id="A0A2S6NL67"/>
<evidence type="ECO:0000256" key="5">
    <source>
        <dbReference type="ARBA" id="ARBA00022729"/>
    </source>
</evidence>
<protein>
    <recommendedName>
        <fullName evidence="10">ABC transporter substrate-binding protein</fullName>
    </recommendedName>
</protein>
<feature type="chain" id="PRO_5017950116" description="ABC transporter substrate-binding protein" evidence="7">
    <location>
        <begin position="23"/>
        <end position="296"/>
    </location>
</feature>
<evidence type="ECO:0008006" key="10">
    <source>
        <dbReference type="Google" id="ProtNLM"/>
    </source>
</evidence>
<evidence type="ECO:0000256" key="1">
    <source>
        <dbReference type="ARBA" id="ARBA00004196"/>
    </source>
</evidence>
<dbReference type="Gene3D" id="3.40.50.1980">
    <property type="entry name" value="Nitrogenase molybdenum iron protein domain"/>
    <property type="match status" value="2"/>
</dbReference>
<dbReference type="InterPro" id="IPR006127">
    <property type="entry name" value="ZnuA-like"/>
</dbReference>
<evidence type="ECO:0000256" key="3">
    <source>
        <dbReference type="ARBA" id="ARBA00022448"/>
    </source>
</evidence>
<gene>
    <name evidence="8" type="ORF">CCS01_06320</name>
</gene>
<evidence type="ECO:0000313" key="8">
    <source>
        <dbReference type="EMBL" id="PPQ35914.1"/>
    </source>
</evidence>
<dbReference type="EMBL" id="NHRY01000065">
    <property type="protein sequence ID" value="PPQ35914.1"/>
    <property type="molecule type" value="Genomic_DNA"/>
</dbReference>
<dbReference type="RefSeq" id="WP_104518003.1">
    <property type="nucleotide sequence ID" value="NZ_NHRY01000065.1"/>
</dbReference>
<keyword evidence="9" id="KW-1185">Reference proteome</keyword>
<dbReference type="PRINTS" id="PR00691">
    <property type="entry name" value="ADHESINB"/>
</dbReference>
<keyword evidence="5 7" id="KW-0732">Signal</keyword>
<evidence type="ECO:0000313" key="9">
    <source>
        <dbReference type="Proteomes" id="UP000239724"/>
    </source>
</evidence>
<evidence type="ECO:0000256" key="6">
    <source>
        <dbReference type="RuleBase" id="RU003512"/>
    </source>
</evidence>
<dbReference type="InterPro" id="IPR050492">
    <property type="entry name" value="Bact_metal-bind_prot9"/>
</dbReference>
<dbReference type="PANTHER" id="PTHR42953:SF1">
    <property type="entry name" value="METAL-BINDING PROTEIN HI_0362-RELATED"/>
    <property type="match status" value="1"/>
</dbReference>
<reference evidence="8 9" key="1">
    <citation type="journal article" date="2018" name="Arch. Microbiol.">
        <title>New insights into the metabolic potential of the phototrophic purple bacterium Rhodopila globiformis DSM 161(T) from its draft genome sequence and evidence for a vanadium-dependent nitrogenase.</title>
        <authorList>
            <person name="Imhoff J.F."/>
            <person name="Rahn T."/>
            <person name="Kunzel S."/>
            <person name="Neulinger S.C."/>
        </authorList>
    </citation>
    <scope>NUCLEOTIDE SEQUENCE [LARGE SCALE GENOMIC DNA]</scope>
    <source>
        <strain evidence="8 9">DSM 161</strain>
    </source>
</reference>
<dbReference type="InterPro" id="IPR006128">
    <property type="entry name" value="Lipoprotein_PsaA-like"/>
</dbReference>
<accession>A0A2S6NL67</accession>
<name>A0A2S6NL67_RHOGL</name>
<dbReference type="GO" id="GO:0007155">
    <property type="term" value="P:cell adhesion"/>
    <property type="evidence" value="ECO:0007669"/>
    <property type="project" value="InterPro"/>
</dbReference>
<comment type="similarity">
    <text evidence="2 6">Belongs to the bacterial solute-binding protein 9 family.</text>
</comment>
<dbReference type="GO" id="GO:0046872">
    <property type="term" value="F:metal ion binding"/>
    <property type="evidence" value="ECO:0007669"/>
    <property type="project" value="UniProtKB-KW"/>
</dbReference>
<comment type="subcellular location">
    <subcellularLocation>
        <location evidence="1">Cell envelope</location>
    </subcellularLocation>
</comment>
<dbReference type="PRINTS" id="PR00690">
    <property type="entry name" value="ADHESNFAMILY"/>
</dbReference>
<dbReference type="Pfam" id="PF01297">
    <property type="entry name" value="ZnuA"/>
    <property type="match status" value="1"/>
</dbReference>
<feature type="signal peptide" evidence="7">
    <location>
        <begin position="1"/>
        <end position="22"/>
    </location>
</feature>
<dbReference type="Proteomes" id="UP000239724">
    <property type="component" value="Unassembled WGS sequence"/>
</dbReference>
<comment type="caution">
    <text evidence="8">The sequence shown here is derived from an EMBL/GenBank/DDBJ whole genome shotgun (WGS) entry which is preliminary data.</text>
</comment>
<dbReference type="SUPFAM" id="SSF53807">
    <property type="entry name" value="Helical backbone' metal receptor"/>
    <property type="match status" value="1"/>
</dbReference>
<organism evidence="8 9">
    <name type="scientific">Rhodopila globiformis</name>
    <name type="common">Rhodopseudomonas globiformis</name>
    <dbReference type="NCBI Taxonomy" id="1071"/>
    <lineage>
        <taxon>Bacteria</taxon>
        <taxon>Pseudomonadati</taxon>
        <taxon>Pseudomonadota</taxon>
        <taxon>Alphaproteobacteria</taxon>
        <taxon>Acetobacterales</taxon>
        <taxon>Acetobacteraceae</taxon>
        <taxon>Rhodopila</taxon>
    </lineage>
</organism>
<evidence type="ECO:0000256" key="2">
    <source>
        <dbReference type="ARBA" id="ARBA00011028"/>
    </source>
</evidence>
<sequence length="296" mass="31547">MRRRTVIASLGLAALAPFAAPAAEPVPVVASFSILADMVRQIGGDAVSVTPLVGPNEDAHVFSPRPKDLRTLMAARLLVQNGLGLEGWMVRLTEAAGFKGTIVTATEKVTPRTMVQAGGAVATDPHAWQDPRNAILYVQAITGGLATVDPANAASYRANAARYAARIADMDNWITATLAPIPQARRRIITTHEAFGYYGARYGIEFLAAEGISTESEPSARAIAALVAQIRREHVHAVFIESMTSDRMARMLAEETGATLGGTVYSDALSPPDGPAPTYLDMLRYNTTLFAKAMRA</sequence>
<keyword evidence="4" id="KW-0479">Metal-binding</keyword>
<evidence type="ECO:0000256" key="7">
    <source>
        <dbReference type="SAM" id="SignalP"/>
    </source>
</evidence>
<evidence type="ECO:0000256" key="4">
    <source>
        <dbReference type="ARBA" id="ARBA00022723"/>
    </source>
</evidence>